<proteinExistence type="predicted"/>
<name>A0A0F4LBD9_9LACO</name>
<dbReference type="Pfam" id="PF01510">
    <property type="entry name" value="Amidase_2"/>
    <property type="match status" value="1"/>
</dbReference>
<dbReference type="GO" id="GO:0008745">
    <property type="term" value="F:N-acetylmuramoyl-L-alanine amidase activity"/>
    <property type="evidence" value="ECO:0007669"/>
    <property type="project" value="InterPro"/>
</dbReference>
<dbReference type="EMBL" id="JXBY01000017">
    <property type="protein sequence ID" value="KJY56162.1"/>
    <property type="molecule type" value="Genomic_DNA"/>
</dbReference>
<gene>
    <name evidence="2" type="ORF">JF76_07730</name>
</gene>
<feature type="domain" description="N-acetylmuramoyl-L-alanine amidase" evidence="1">
    <location>
        <begin position="10"/>
        <end position="150"/>
    </location>
</feature>
<dbReference type="AlphaFoldDB" id="A0A0F4LBD9"/>
<dbReference type="Gene3D" id="3.40.80.10">
    <property type="entry name" value="Peptidoglycan recognition protein-like"/>
    <property type="match status" value="1"/>
</dbReference>
<accession>A0A0F4LBD9</accession>
<dbReference type="InterPro" id="IPR002502">
    <property type="entry name" value="Amidase_domain"/>
</dbReference>
<evidence type="ECO:0000313" key="3">
    <source>
        <dbReference type="Proteomes" id="UP000033533"/>
    </source>
</evidence>
<dbReference type="STRING" id="1218493.JF76_07730"/>
<organism evidence="2 3">
    <name type="scientific">Lactobacillus kullabergensis</name>
    <dbReference type="NCBI Taxonomy" id="1218493"/>
    <lineage>
        <taxon>Bacteria</taxon>
        <taxon>Bacillati</taxon>
        <taxon>Bacillota</taxon>
        <taxon>Bacilli</taxon>
        <taxon>Lactobacillales</taxon>
        <taxon>Lactobacillaceae</taxon>
        <taxon>Lactobacillus</taxon>
    </lineage>
</organism>
<dbReference type="PATRIC" id="fig|1218493.3.peg.819"/>
<dbReference type="HOGENOM" id="CLU_064257_2_0_9"/>
<dbReference type="Proteomes" id="UP000033533">
    <property type="component" value="Unassembled WGS sequence"/>
</dbReference>
<dbReference type="Gene3D" id="2.30.30.40">
    <property type="entry name" value="SH3 Domains"/>
    <property type="match status" value="1"/>
</dbReference>
<dbReference type="CDD" id="cd06583">
    <property type="entry name" value="PGRP"/>
    <property type="match status" value="1"/>
</dbReference>
<reference evidence="2 3" key="1">
    <citation type="submission" date="2014-12" db="EMBL/GenBank/DDBJ databases">
        <title>Comparative genomics of the lactic acid bacteria isolated from the honey bee gut.</title>
        <authorList>
            <person name="Ellegaard K.M."/>
            <person name="Tamarit D."/>
            <person name="Javelind E."/>
            <person name="Olofsson T."/>
            <person name="Andersson S.G."/>
            <person name="Vasquez A."/>
        </authorList>
    </citation>
    <scope>NUCLEOTIDE SEQUENCE [LARGE SCALE GENOMIC DNA]</scope>
    <source>
        <strain evidence="2 3">Biut2</strain>
    </source>
</reference>
<evidence type="ECO:0000313" key="2">
    <source>
        <dbReference type="EMBL" id="KJY56162.1"/>
    </source>
</evidence>
<dbReference type="SUPFAM" id="SSF55846">
    <property type="entry name" value="N-acetylmuramoyl-L-alanine amidase-like"/>
    <property type="match status" value="1"/>
</dbReference>
<evidence type="ECO:0000259" key="1">
    <source>
        <dbReference type="SMART" id="SM00644"/>
    </source>
</evidence>
<dbReference type="InterPro" id="IPR036505">
    <property type="entry name" value="Amidase/PGRP_sf"/>
</dbReference>
<comment type="caution">
    <text evidence="2">The sequence shown here is derived from an EMBL/GenBank/DDBJ whole genome shotgun (WGS) entry which is preliminary data.</text>
</comment>
<dbReference type="SMART" id="SM00644">
    <property type="entry name" value="Ami_2"/>
    <property type="match status" value="1"/>
</dbReference>
<dbReference type="GO" id="GO:0009253">
    <property type="term" value="P:peptidoglycan catabolic process"/>
    <property type="evidence" value="ECO:0007669"/>
    <property type="project" value="InterPro"/>
</dbReference>
<sequence length="265" mass="29102">MKLNKKYALSVNEGSSALAKRDIIVAHSTATPNGEAWAIAHNMKAGINTAQTYVHLVVDDKECYLVGGLGYVAWGCGYYGNQLSPMQIELCEFSNKIRAKKAYRNYIGLIREYAKKYGIPLTLDTSAKRGVKTHNWVTHNLGNTDHSDPYGYLSSIGISKEQFAHDIANGVGGKVVLSRKPAKSTGKKSNWIKKPGTFILGKSLKLHTSPHISAPAIAMLPKGSAIKYDAVLQGPKRLWLRQPRTKGYGYIVGKDKYGKAMGKFK</sequence>
<protein>
    <recommendedName>
        <fullName evidence="1">N-acetylmuramoyl-L-alanine amidase domain-containing protein</fullName>
    </recommendedName>
</protein>
<dbReference type="OrthoDB" id="9816557at2"/>
<dbReference type="RefSeq" id="WP_052697067.1">
    <property type="nucleotide sequence ID" value="NZ_JBHSZS010000009.1"/>
</dbReference>